<name>A0A8H5C0Z0_9AGAR</name>
<sequence length="1202" mass="134689">MIEPLGHAVKGSVSRYTVQATATGNTRLRQGWNLKKDFFTPVPRPTWLHNSQPSSSTAPAPTELTALCRKWSCSPSMHSIWCPSREELFDFESEQTRRNGRRHSRTTQPTPNLSAHRPHPTPTSYGQRRHASALPKNKAGDYDRAPFTPSRPVTPPAKRPPRRKAPHPKEVVEFLKYSNDKELLQAQLPLASDACYNVVNLKLVHQVPDQDRIRFAQRMLSAITIHWARDESTPCHRYATGVKQLLDFPLAKKDERRSEYIEGLQAQCSALLGYIDPADEYLRQMEYTTLSKAGTELLNAVLVSLARECPPEGVVDYLLDGMAFLPAIRFLDPSAAPAVRVLTEVATSSALPAPYSTNLPKPSFTTGSTIHPAVSLVLGCIYQHAAFKSKAVPKMWIQATTSALLCEQSRIEEMERLGLYGPGDNVYQSSMEHTSRTIAPADLQLHADMIKQLLSLYPYRDDFWYSSMLTAASFSGDWVQAAELFTTYSATAEPSQRDIRSLLMAYARAGEIGRLTDTFEQLFPPEDQIHLPIELYRPAFHALSRSIFPNQSALEHWKKKLTEANLPLDSRIYTSIVRYYARHDLGTAISRMFEEIAEQGITVSGIVYQIAMSHFAQQGQSLIVESLFQRAIEAGVKPDLHLLSVLMDAHVESGTWAGLLKAHQYIQTHDVPGDNPIVIFNILFKASHLLGVPFPILNSQFLNLAETGQVPDAHTYCTLAQAAVDAGEMGRAEELYREMVGRNKEKPGFLNPHIFSILIAGFMRATNVKKVAFYYGEMKKQGVKPNSAIFSNLIDGAAHLPHNERAQIDGLIGDMKATVARSDDWKSPGTVKGTWYEQIYLPMMAAALESGDHEQVKKVYVDVVDLECTPTLAMNTVLLDSYRRVGDAQSILELWRHMFKQAVSIKDAGSGLLTKETREASKQVHSDLLARPLSIFIDAMSSAGRHGEVARVCGECQEAGFRFDSHNWNRIVLALIRAGDPMPAFRIANDILLGYRDSSVGLNYKPKAGTSSSPLLWPTNLAVGSNRMTVGPLHDRRHRTIKAGKMARRLLAARTRKALILEKPSKKNPDATPLYQMINSLPTWGEWGTHKIVKKTLLTTFYLLESGFPIRPIKAGELDLPAIGRHNRQLGYGQAKTIKQRFRRIMVHLANFGVSERKRLGDHNLTIYRMTKEEKQARVLKKATERLFPKEEPQIPEKEEKT</sequence>
<dbReference type="AlphaFoldDB" id="A0A8H5C0Z0"/>
<dbReference type="PROSITE" id="PS51375">
    <property type="entry name" value="PPR"/>
    <property type="match status" value="2"/>
</dbReference>
<gene>
    <name evidence="4" type="ORF">D9611_002517</name>
</gene>
<dbReference type="Gene3D" id="1.25.40.10">
    <property type="entry name" value="Tetratricopeptide repeat domain"/>
    <property type="match status" value="3"/>
</dbReference>
<comment type="caution">
    <text evidence="4">The sequence shown here is derived from an EMBL/GenBank/DDBJ whole genome shotgun (WGS) entry which is preliminary data.</text>
</comment>
<evidence type="ECO:0000256" key="1">
    <source>
        <dbReference type="ARBA" id="ARBA00007626"/>
    </source>
</evidence>
<accession>A0A8H5C0Z0</accession>
<dbReference type="Proteomes" id="UP000541558">
    <property type="component" value="Unassembled WGS sequence"/>
</dbReference>
<organism evidence="4 5">
    <name type="scientific">Ephemerocybe angulata</name>
    <dbReference type="NCBI Taxonomy" id="980116"/>
    <lineage>
        <taxon>Eukaryota</taxon>
        <taxon>Fungi</taxon>
        <taxon>Dikarya</taxon>
        <taxon>Basidiomycota</taxon>
        <taxon>Agaricomycotina</taxon>
        <taxon>Agaricomycetes</taxon>
        <taxon>Agaricomycetidae</taxon>
        <taxon>Agaricales</taxon>
        <taxon>Agaricineae</taxon>
        <taxon>Psathyrellaceae</taxon>
        <taxon>Ephemerocybe</taxon>
    </lineage>
</organism>
<evidence type="ECO:0000256" key="3">
    <source>
        <dbReference type="SAM" id="MobiDB-lite"/>
    </source>
</evidence>
<dbReference type="NCBIfam" id="TIGR00756">
    <property type="entry name" value="PPR"/>
    <property type="match status" value="1"/>
</dbReference>
<feature type="repeat" description="PPR" evidence="2">
    <location>
        <begin position="712"/>
        <end position="746"/>
    </location>
</feature>
<dbReference type="OrthoDB" id="185373at2759"/>
<dbReference type="PANTHER" id="PTHR46128:SF224">
    <property type="entry name" value="PENTACOTRIPEPTIDE-REPEAT REGION OF PRORP DOMAIN-CONTAINING PROTEIN"/>
    <property type="match status" value="1"/>
</dbReference>
<dbReference type="Pfam" id="PF01535">
    <property type="entry name" value="PPR"/>
    <property type="match status" value="2"/>
</dbReference>
<feature type="repeat" description="PPR" evidence="2">
    <location>
        <begin position="751"/>
        <end position="785"/>
    </location>
</feature>
<evidence type="ECO:0000313" key="4">
    <source>
        <dbReference type="EMBL" id="KAF5333105.1"/>
    </source>
</evidence>
<dbReference type="InterPro" id="IPR011990">
    <property type="entry name" value="TPR-like_helical_dom_sf"/>
</dbReference>
<proteinExistence type="inferred from homology"/>
<dbReference type="InterPro" id="IPR002885">
    <property type="entry name" value="PPR_rpt"/>
</dbReference>
<comment type="similarity">
    <text evidence="1">Belongs to the PPR family. P subfamily.</text>
</comment>
<reference evidence="4 5" key="1">
    <citation type="journal article" date="2020" name="ISME J.">
        <title>Uncovering the hidden diversity of litter-decomposition mechanisms in mushroom-forming fungi.</title>
        <authorList>
            <person name="Floudas D."/>
            <person name="Bentzer J."/>
            <person name="Ahren D."/>
            <person name="Johansson T."/>
            <person name="Persson P."/>
            <person name="Tunlid A."/>
        </authorList>
    </citation>
    <scope>NUCLEOTIDE SEQUENCE [LARGE SCALE GENOMIC DNA]</scope>
    <source>
        <strain evidence="4 5">CBS 175.51</strain>
    </source>
</reference>
<evidence type="ECO:0000313" key="5">
    <source>
        <dbReference type="Proteomes" id="UP000541558"/>
    </source>
</evidence>
<dbReference type="PANTHER" id="PTHR46128">
    <property type="entry name" value="MITOCHONDRIAL GROUP I INTRON SPLICING FACTOR CCM1"/>
    <property type="match status" value="1"/>
</dbReference>
<dbReference type="InterPro" id="IPR050872">
    <property type="entry name" value="PPR_P_subfamily"/>
</dbReference>
<evidence type="ECO:0000256" key="2">
    <source>
        <dbReference type="PROSITE-ProRule" id="PRU00708"/>
    </source>
</evidence>
<dbReference type="EMBL" id="JAACJK010000109">
    <property type="protein sequence ID" value="KAF5333105.1"/>
    <property type="molecule type" value="Genomic_DNA"/>
</dbReference>
<protein>
    <recommendedName>
        <fullName evidence="6">Pentacotripeptide-repeat region of PRORP domain-containing protein</fullName>
    </recommendedName>
</protein>
<evidence type="ECO:0008006" key="6">
    <source>
        <dbReference type="Google" id="ProtNLM"/>
    </source>
</evidence>
<feature type="region of interest" description="Disordered" evidence="3">
    <location>
        <begin position="93"/>
        <end position="168"/>
    </location>
</feature>
<keyword evidence="5" id="KW-1185">Reference proteome</keyword>